<evidence type="ECO:0000313" key="4">
    <source>
        <dbReference type="Proteomes" id="UP001072034"/>
    </source>
</evidence>
<keyword evidence="1" id="KW-0227">DNA damage</keyword>
<dbReference type="InterPro" id="IPR027417">
    <property type="entry name" value="P-loop_NTPase"/>
</dbReference>
<dbReference type="Gene3D" id="3.40.50.300">
    <property type="entry name" value="P-loop containing nucleotide triphosphate hydrolases"/>
    <property type="match status" value="2"/>
</dbReference>
<name>A0ABT4ICG6_9ACTO</name>
<dbReference type="EMBL" id="JAPTMY010000053">
    <property type="protein sequence ID" value="MCZ0859427.1"/>
    <property type="molecule type" value="Genomic_DNA"/>
</dbReference>
<dbReference type="PANTHER" id="PTHR32182">
    <property type="entry name" value="DNA REPLICATION AND REPAIR PROTEIN RECF"/>
    <property type="match status" value="1"/>
</dbReference>
<comment type="caution">
    <text evidence="3">The sequence shown here is derived from an EMBL/GenBank/DDBJ whole genome shotgun (WGS) entry which is preliminary data.</text>
</comment>
<dbReference type="InterPro" id="IPR003959">
    <property type="entry name" value="ATPase_AAA_core"/>
</dbReference>
<dbReference type="PIRSF" id="PIRSF029347">
    <property type="entry name" value="RecF"/>
    <property type="match status" value="1"/>
</dbReference>
<dbReference type="InterPro" id="IPR014555">
    <property type="entry name" value="RecF-like"/>
</dbReference>
<proteinExistence type="predicted"/>
<keyword evidence="4" id="KW-1185">Reference proteome</keyword>
<feature type="domain" description="ATPase AAA-type core" evidence="2">
    <location>
        <begin position="188"/>
        <end position="337"/>
    </location>
</feature>
<dbReference type="PANTHER" id="PTHR32182:SF25">
    <property type="entry name" value="SLR1056 PROTEIN"/>
    <property type="match status" value="1"/>
</dbReference>
<reference evidence="3" key="1">
    <citation type="submission" date="2022-10" db="EMBL/GenBank/DDBJ databases">
        <title>Genome sequence of Actinomyces israelii ATCC 10048.</title>
        <authorList>
            <person name="Watt R.M."/>
            <person name="Tong W.M."/>
        </authorList>
    </citation>
    <scope>NUCLEOTIDE SEQUENCE</scope>
    <source>
        <strain evidence="3">ATCC 10048</strain>
    </source>
</reference>
<dbReference type="RefSeq" id="WP_268918637.1">
    <property type="nucleotide sequence ID" value="NZ_CP124548.1"/>
</dbReference>
<evidence type="ECO:0000259" key="2">
    <source>
        <dbReference type="Pfam" id="PF13304"/>
    </source>
</evidence>
<keyword evidence="1" id="KW-0742">SOS response</keyword>
<dbReference type="SUPFAM" id="SSF52540">
    <property type="entry name" value="P-loop containing nucleoside triphosphate hydrolases"/>
    <property type="match status" value="1"/>
</dbReference>
<protein>
    <submittedName>
        <fullName evidence="3">AAA family ATPase</fullName>
    </submittedName>
</protein>
<accession>A0ABT4ICG6</accession>
<evidence type="ECO:0000313" key="3">
    <source>
        <dbReference type="EMBL" id="MCZ0859427.1"/>
    </source>
</evidence>
<organism evidence="3 4">
    <name type="scientific">Actinomyces israelii</name>
    <dbReference type="NCBI Taxonomy" id="1659"/>
    <lineage>
        <taxon>Bacteria</taxon>
        <taxon>Bacillati</taxon>
        <taxon>Actinomycetota</taxon>
        <taxon>Actinomycetes</taxon>
        <taxon>Actinomycetales</taxon>
        <taxon>Actinomycetaceae</taxon>
        <taxon>Actinomyces</taxon>
    </lineage>
</organism>
<dbReference type="Pfam" id="PF13304">
    <property type="entry name" value="AAA_21"/>
    <property type="match status" value="2"/>
</dbReference>
<gene>
    <name evidence="3" type="ORF">OHJ16_15440</name>
</gene>
<dbReference type="Proteomes" id="UP001072034">
    <property type="component" value="Unassembled WGS sequence"/>
</dbReference>
<feature type="domain" description="ATPase AAA-type core" evidence="2">
    <location>
        <begin position="30"/>
        <end position="71"/>
    </location>
</feature>
<sequence length="402" mass="42725">MDPSNGIRIRRLRLTNYRSVALCDLAFGDLVVLVGPNGSGKSNIVDALLFVREAITGGLADAVESRGGEQIVFQGSSKSSHPAVSVRLDVDGLTGGRSCEYELSFTGGSDNLHLHSEEACAVRSRDGDIVARFDSKLRYAEVGALAFPLPAPHEPSSLLAVLSGYEPFSAARRALTSISASSPDADAMRSIGIHQSRAVLWQDAANIASVLARLQSLDPALKERIDEYLRLIVPGIASTVVRRVEDWEVLEFEQEPVKGDRNRSFSAAVMSDGTLRALGVLTALFPSEINGASWPVCIEEPETALHPAAAGVLLDAVHDASERRQVFVITHSPDLLDGGVAPSELFAVRATGNGTRVGPLDGAGRVALGESGVSAGDLLRTDRLRPAHQNGDLRWQGAGPTR</sequence>
<evidence type="ECO:0000256" key="1">
    <source>
        <dbReference type="ARBA" id="ARBA00023236"/>
    </source>
</evidence>